<keyword evidence="1" id="KW-0812">Transmembrane</keyword>
<evidence type="ECO:0008006" key="4">
    <source>
        <dbReference type="Google" id="ProtNLM"/>
    </source>
</evidence>
<feature type="transmembrane region" description="Helical" evidence="1">
    <location>
        <begin position="97"/>
        <end position="118"/>
    </location>
</feature>
<dbReference type="Proteomes" id="UP000039865">
    <property type="component" value="Unassembled WGS sequence"/>
</dbReference>
<proteinExistence type="predicted"/>
<sequence length="229" mass="27305">MDFVKRSIFSRVDKFIVLLLLLTILINNIYGIQVRQYLQLIDLLNYDQAQCSLIYGYDYGYGTTYKVDPPAKLSNGKSRPLVEKYGIMITSELSAKFYFNFFNFFRYSVFYYFIPLYIEPFSIKYQFMRIEDPTTSPYIALGLARDIKLLQFQTYVQEQMKTIKESALEQLFVDDQSAIIPDFEQFGYEGNYINSYQDPFWQFSLVTWLYDETKSWYGDKDYFSFKIIS</sequence>
<dbReference type="InParanoid" id="A0A078AW14"/>
<organism evidence="2 3">
    <name type="scientific">Stylonychia lemnae</name>
    <name type="common">Ciliate</name>
    <dbReference type="NCBI Taxonomy" id="5949"/>
    <lineage>
        <taxon>Eukaryota</taxon>
        <taxon>Sar</taxon>
        <taxon>Alveolata</taxon>
        <taxon>Ciliophora</taxon>
        <taxon>Intramacronucleata</taxon>
        <taxon>Spirotrichea</taxon>
        <taxon>Stichotrichia</taxon>
        <taxon>Sporadotrichida</taxon>
        <taxon>Oxytrichidae</taxon>
        <taxon>Stylonychinae</taxon>
        <taxon>Stylonychia</taxon>
    </lineage>
</organism>
<keyword evidence="1" id="KW-0472">Membrane</keyword>
<gene>
    <name evidence="2" type="primary">Contig3933.g4206</name>
    <name evidence="2" type="ORF">STYLEM_15753</name>
</gene>
<protein>
    <recommendedName>
        <fullName evidence="4">Transmembrane protein</fullName>
    </recommendedName>
</protein>
<accession>A0A078AW14</accession>
<keyword evidence="1" id="KW-1133">Transmembrane helix</keyword>
<reference evidence="2 3" key="1">
    <citation type="submission" date="2014-06" db="EMBL/GenBank/DDBJ databases">
        <authorList>
            <person name="Swart Estienne"/>
        </authorList>
    </citation>
    <scope>NUCLEOTIDE SEQUENCE [LARGE SCALE GENOMIC DNA]</scope>
    <source>
        <strain evidence="2 3">130c</strain>
    </source>
</reference>
<evidence type="ECO:0000313" key="3">
    <source>
        <dbReference type="Proteomes" id="UP000039865"/>
    </source>
</evidence>
<evidence type="ECO:0000256" key="1">
    <source>
        <dbReference type="SAM" id="Phobius"/>
    </source>
</evidence>
<keyword evidence="3" id="KW-1185">Reference proteome</keyword>
<name>A0A078AW14_STYLE</name>
<dbReference type="EMBL" id="CCKQ01014859">
    <property type="protein sequence ID" value="CDW86655.1"/>
    <property type="molecule type" value="Genomic_DNA"/>
</dbReference>
<evidence type="ECO:0000313" key="2">
    <source>
        <dbReference type="EMBL" id="CDW86655.1"/>
    </source>
</evidence>
<dbReference type="AlphaFoldDB" id="A0A078AW14"/>